<organism evidence="2 3">
    <name type="scientific">Limulus polyphemus</name>
    <name type="common">Atlantic horseshoe crab</name>
    <dbReference type="NCBI Taxonomy" id="6850"/>
    <lineage>
        <taxon>Eukaryota</taxon>
        <taxon>Metazoa</taxon>
        <taxon>Ecdysozoa</taxon>
        <taxon>Arthropoda</taxon>
        <taxon>Chelicerata</taxon>
        <taxon>Merostomata</taxon>
        <taxon>Xiphosura</taxon>
        <taxon>Limulidae</taxon>
        <taxon>Limulus</taxon>
    </lineage>
</organism>
<evidence type="ECO:0000259" key="1">
    <source>
        <dbReference type="PROSITE" id="PS50940"/>
    </source>
</evidence>
<dbReference type="PROSITE" id="PS50940">
    <property type="entry name" value="CHIT_BIND_II"/>
    <property type="match status" value="1"/>
</dbReference>
<protein>
    <submittedName>
        <fullName evidence="3">Uncharacterized protein LOC111087255</fullName>
    </submittedName>
</protein>
<keyword evidence="2" id="KW-1185">Reference proteome</keyword>
<dbReference type="InterPro" id="IPR052976">
    <property type="entry name" value="Scoloptoxin-like"/>
</dbReference>
<dbReference type="Gene3D" id="2.170.140.10">
    <property type="entry name" value="Chitin binding domain"/>
    <property type="match status" value="1"/>
</dbReference>
<dbReference type="GeneID" id="111087255"/>
<dbReference type="SMART" id="SM00494">
    <property type="entry name" value="ChtBD2"/>
    <property type="match status" value="1"/>
</dbReference>
<dbReference type="InterPro" id="IPR002557">
    <property type="entry name" value="Chitin-bd_dom"/>
</dbReference>
<dbReference type="PANTHER" id="PTHR22933:SF43">
    <property type="entry name" value="LP10131P"/>
    <property type="match status" value="1"/>
</dbReference>
<accession>A0ABM1SZD2</accession>
<evidence type="ECO:0000313" key="2">
    <source>
        <dbReference type="Proteomes" id="UP000694941"/>
    </source>
</evidence>
<name>A0ABM1SZD2_LIMPO</name>
<dbReference type="SUPFAM" id="SSF57625">
    <property type="entry name" value="Invertebrate chitin-binding proteins"/>
    <property type="match status" value="1"/>
</dbReference>
<evidence type="ECO:0000313" key="3">
    <source>
        <dbReference type="RefSeq" id="XP_022248988.1"/>
    </source>
</evidence>
<proteinExistence type="predicted"/>
<dbReference type="PANTHER" id="PTHR22933">
    <property type="entry name" value="FI18007P1-RELATED"/>
    <property type="match status" value="1"/>
</dbReference>
<dbReference type="InterPro" id="IPR036508">
    <property type="entry name" value="Chitin-bd_dom_sf"/>
</dbReference>
<gene>
    <name evidence="3" type="primary">LOC111087255</name>
</gene>
<dbReference type="RefSeq" id="XP_022248988.1">
    <property type="nucleotide sequence ID" value="XM_022393280.1"/>
</dbReference>
<dbReference type="Proteomes" id="UP000694941">
    <property type="component" value="Unplaced"/>
</dbReference>
<dbReference type="Pfam" id="PF01607">
    <property type="entry name" value="CBM_14"/>
    <property type="match status" value="1"/>
</dbReference>
<reference evidence="3" key="1">
    <citation type="submission" date="2025-08" db="UniProtKB">
        <authorList>
            <consortium name="RefSeq"/>
        </authorList>
    </citation>
    <scope>IDENTIFICATION</scope>
    <source>
        <tissue evidence="3">Muscle</tissue>
    </source>
</reference>
<sequence>MQSPAYFNTWYKRRAYELPDGAELLVGNIRTTFSCPGDGYYADVDNDCKIFHVCHTVTHANGKSEVLQWSFLCGNLTFFNQLTLTCGFSEETVQCTNAPGFFYVNGNIGLEDTLFLTEQDIEKAAPLLGGSLPAPAALPPDLRILANQPVELPIEKAPEER</sequence>
<feature type="domain" description="Chitin-binding type-2" evidence="1">
    <location>
        <begin position="32"/>
        <end position="97"/>
    </location>
</feature>